<sequence length="81" mass="8998">FVPLYMVVISVVYTHYTVGHVGDVSLYCPTANYASLVVPSIFAYWGGCCPSEEDFKVHSRFLSSVNLGSKDDSEALLRKFN</sequence>
<evidence type="ECO:0000313" key="2">
    <source>
        <dbReference type="Proteomes" id="UP000789920"/>
    </source>
</evidence>
<dbReference type="EMBL" id="CAJVQC010043344">
    <property type="protein sequence ID" value="CAG8777322.1"/>
    <property type="molecule type" value="Genomic_DNA"/>
</dbReference>
<dbReference type="Proteomes" id="UP000789920">
    <property type="component" value="Unassembled WGS sequence"/>
</dbReference>
<evidence type="ECO:0000313" key="1">
    <source>
        <dbReference type="EMBL" id="CAG8777322.1"/>
    </source>
</evidence>
<feature type="non-terminal residue" evidence="1">
    <location>
        <position position="1"/>
    </location>
</feature>
<gene>
    <name evidence="1" type="ORF">RPERSI_LOCUS17099</name>
</gene>
<proteinExistence type="predicted"/>
<comment type="caution">
    <text evidence="1">The sequence shown here is derived from an EMBL/GenBank/DDBJ whole genome shotgun (WGS) entry which is preliminary data.</text>
</comment>
<organism evidence="1 2">
    <name type="scientific">Racocetra persica</name>
    <dbReference type="NCBI Taxonomy" id="160502"/>
    <lineage>
        <taxon>Eukaryota</taxon>
        <taxon>Fungi</taxon>
        <taxon>Fungi incertae sedis</taxon>
        <taxon>Mucoromycota</taxon>
        <taxon>Glomeromycotina</taxon>
        <taxon>Glomeromycetes</taxon>
        <taxon>Diversisporales</taxon>
        <taxon>Gigasporaceae</taxon>
        <taxon>Racocetra</taxon>
    </lineage>
</organism>
<protein>
    <submittedName>
        <fullName evidence="1">23458_t:CDS:1</fullName>
    </submittedName>
</protein>
<reference evidence="1" key="1">
    <citation type="submission" date="2021-06" db="EMBL/GenBank/DDBJ databases">
        <authorList>
            <person name="Kallberg Y."/>
            <person name="Tangrot J."/>
            <person name="Rosling A."/>
        </authorList>
    </citation>
    <scope>NUCLEOTIDE SEQUENCE</scope>
    <source>
        <strain evidence="1">MA461A</strain>
    </source>
</reference>
<keyword evidence="2" id="KW-1185">Reference proteome</keyword>
<name>A0ACA9R567_9GLOM</name>
<accession>A0ACA9R567</accession>